<dbReference type="EMBL" id="MU273687">
    <property type="protein sequence ID" value="KAI0029255.1"/>
    <property type="molecule type" value="Genomic_DNA"/>
</dbReference>
<protein>
    <submittedName>
        <fullName evidence="1">Uncharacterized protein</fullName>
    </submittedName>
</protein>
<keyword evidence="2" id="KW-1185">Reference proteome</keyword>
<accession>A0ACB8QCC3</accession>
<comment type="caution">
    <text evidence="1">The sequence shown here is derived from an EMBL/GenBank/DDBJ whole genome shotgun (WGS) entry which is preliminary data.</text>
</comment>
<evidence type="ECO:0000313" key="1">
    <source>
        <dbReference type="EMBL" id="KAI0029255.1"/>
    </source>
</evidence>
<sequence>MTQRPDVILYDGDSYPTALHLFEALKYLPHRPDVARMIREAPLQDMSAISERHAAAMRPDWDNVALQMMDDVLYHKFRQHARARDILLATGNAPLLHQDAGDAFWGGGPDDLGENHMGRALERVRQRLIDERAR</sequence>
<name>A0ACB8QCC3_9AGAM</name>
<evidence type="ECO:0000313" key="2">
    <source>
        <dbReference type="Proteomes" id="UP000814128"/>
    </source>
</evidence>
<dbReference type="Proteomes" id="UP000814128">
    <property type="component" value="Unassembled WGS sequence"/>
</dbReference>
<gene>
    <name evidence="1" type="ORF">K488DRAFT_56763</name>
</gene>
<reference evidence="1" key="1">
    <citation type="submission" date="2021-02" db="EMBL/GenBank/DDBJ databases">
        <authorList>
            <consortium name="DOE Joint Genome Institute"/>
            <person name="Ahrendt S."/>
            <person name="Looney B.P."/>
            <person name="Miyauchi S."/>
            <person name="Morin E."/>
            <person name="Drula E."/>
            <person name="Courty P.E."/>
            <person name="Chicoki N."/>
            <person name="Fauchery L."/>
            <person name="Kohler A."/>
            <person name="Kuo A."/>
            <person name="Labutti K."/>
            <person name="Pangilinan J."/>
            <person name="Lipzen A."/>
            <person name="Riley R."/>
            <person name="Andreopoulos W."/>
            <person name="He G."/>
            <person name="Johnson J."/>
            <person name="Barry K.W."/>
            <person name="Grigoriev I.V."/>
            <person name="Nagy L."/>
            <person name="Hibbett D."/>
            <person name="Henrissat B."/>
            <person name="Matheny P.B."/>
            <person name="Labbe J."/>
            <person name="Martin F."/>
        </authorList>
    </citation>
    <scope>NUCLEOTIDE SEQUENCE</scope>
    <source>
        <strain evidence="1">EC-137</strain>
    </source>
</reference>
<reference evidence="1" key="2">
    <citation type="journal article" date="2022" name="New Phytol.">
        <title>Evolutionary transition to the ectomycorrhizal habit in the genomes of a hyperdiverse lineage of mushroom-forming fungi.</title>
        <authorList>
            <person name="Looney B."/>
            <person name="Miyauchi S."/>
            <person name="Morin E."/>
            <person name="Drula E."/>
            <person name="Courty P.E."/>
            <person name="Kohler A."/>
            <person name="Kuo A."/>
            <person name="LaButti K."/>
            <person name="Pangilinan J."/>
            <person name="Lipzen A."/>
            <person name="Riley R."/>
            <person name="Andreopoulos W."/>
            <person name="He G."/>
            <person name="Johnson J."/>
            <person name="Nolan M."/>
            <person name="Tritt A."/>
            <person name="Barry K.W."/>
            <person name="Grigoriev I.V."/>
            <person name="Nagy L.G."/>
            <person name="Hibbett D."/>
            <person name="Henrissat B."/>
            <person name="Matheny P.B."/>
            <person name="Labbe J."/>
            <person name="Martin F.M."/>
        </authorList>
    </citation>
    <scope>NUCLEOTIDE SEQUENCE</scope>
    <source>
        <strain evidence="1">EC-137</strain>
    </source>
</reference>
<organism evidence="1 2">
    <name type="scientific">Vararia minispora EC-137</name>
    <dbReference type="NCBI Taxonomy" id="1314806"/>
    <lineage>
        <taxon>Eukaryota</taxon>
        <taxon>Fungi</taxon>
        <taxon>Dikarya</taxon>
        <taxon>Basidiomycota</taxon>
        <taxon>Agaricomycotina</taxon>
        <taxon>Agaricomycetes</taxon>
        <taxon>Russulales</taxon>
        <taxon>Lachnocladiaceae</taxon>
        <taxon>Vararia</taxon>
    </lineage>
</organism>
<proteinExistence type="predicted"/>